<dbReference type="InterPro" id="IPR000782">
    <property type="entry name" value="FAS1_domain"/>
</dbReference>
<keyword evidence="14" id="KW-1185">Reference proteome</keyword>
<dbReference type="PROSITE" id="PS50213">
    <property type="entry name" value="FAS1"/>
    <property type="match status" value="1"/>
</dbReference>
<sequence length="499" mass="53294">MAPKKSSAQAQRQPTTTTSSVRVTRAAAKRAAADAFSAPVAQLPEKKSKKPKAVETQNRKSKPTKGSQEKPKAVTATENAGDASKKTIVIEHCAVKSSFTQTNETHCLFTVCLFHLLSYFYMPEASGHNSNDFFYLLCLSKQCASFKTRANHVKEGLEKSVAGITVILNPEKPRKGCFEIREEGGEKFISLLDMKRPFTSMKKLDMEKVTSDIIDKITYNITRLLRQYPDLGLLNQYITEANLAEQINGRGTVTVLALDNGTLSSISGRSKDAIKAIVATHIILDYYDEKKLMNIKNDTTQLTTLYQASGLATRLQGFIKVFNAGGGQFYFGSAVRGAPYNSQFVGTITTQPYNISVLKVSAPIIPPGIDTQTPWPAPGAQTPLPPRKVGPPSPPPTSDEEAADSPDDAAAPDADAEEDAEVADAPSPSGSKKKKKGDAPSSAPSPAPGPAADDDAAADDEDTKDSSKPSSSSPGRLTRVGMGLAGASMGLAWLLIAAL</sequence>
<evidence type="ECO:0000256" key="10">
    <source>
        <dbReference type="ARBA" id="ARBA00024686"/>
    </source>
</evidence>
<protein>
    <submittedName>
        <fullName evidence="13">Fasciclin-like arabinogalactan protein 3</fullName>
    </submittedName>
</protein>
<feature type="domain" description="FAS1" evidence="12">
    <location>
        <begin position="218"/>
        <end position="305"/>
    </location>
</feature>
<feature type="compositionally biased region" description="Low complexity" evidence="11">
    <location>
        <begin position="15"/>
        <end position="38"/>
    </location>
</feature>
<dbReference type="OrthoDB" id="694090at2759"/>
<keyword evidence="7" id="KW-0472">Membrane</keyword>
<dbReference type="SUPFAM" id="SSF82153">
    <property type="entry name" value="FAS1 domain"/>
    <property type="match status" value="1"/>
</dbReference>
<gene>
    <name evidence="13" type="ORF">G2W53_031161</name>
</gene>
<dbReference type="InterPro" id="IPR036378">
    <property type="entry name" value="FAS1_dom_sf"/>
</dbReference>
<keyword evidence="9" id="KW-0449">Lipoprotein</keyword>
<dbReference type="EMBL" id="JAAIUW010000009">
    <property type="protein sequence ID" value="KAF7817192.1"/>
    <property type="molecule type" value="Genomic_DNA"/>
</dbReference>
<keyword evidence="8" id="KW-0325">Glycoprotein</keyword>
<evidence type="ECO:0000256" key="9">
    <source>
        <dbReference type="ARBA" id="ARBA00023288"/>
    </source>
</evidence>
<organism evidence="13 14">
    <name type="scientific">Senna tora</name>
    <dbReference type="NCBI Taxonomy" id="362788"/>
    <lineage>
        <taxon>Eukaryota</taxon>
        <taxon>Viridiplantae</taxon>
        <taxon>Streptophyta</taxon>
        <taxon>Embryophyta</taxon>
        <taxon>Tracheophyta</taxon>
        <taxon>Spermatophyta</taxon>
        <taxon>Magnoliopsida</taxon>
        <taxon>eudicotyledons</taxon>
        <taxon>Gunneridae</taxon>
        <taxon>Pentapetalae</taxon>
        <taxon>rosids</taxon>
        <taxon>fabids</taxon>
        <taxon>Fabales</taxon>
        <taxon>Fabaceae</taxon>
        <taxon>Caesalpinioideae</taxon>
        <taxon>Cassia clade</taxon>
        <taxon>Senna</taxon>
    </lineage>
</organism>
<evidence type="ECO:0000313" key="13">
    <source>
        <dbReference type="EMBL" id="KAF7817192.1"/>
    </source>
</evidence>
<feature type="region of interest" description="Disordered" evidence="11">
    <location>
        <begin position="369"/>
        <end position="480"/>
    </location>
</feature>
<evidence type="ECO:0000256" key="6">
    <source>
        <dbReference type="ARBA" id="ARBA00022974"/>
    </source>
</evidence>
<dbReference type="FunFam" id="2.30.180.10:FF:000015">
    <property type="entry name" value="Fasciclin-like arabinogalactan protein 3"/>
    <property type="match status" value="1"/>
</dbReference>
<feature type="compositionally biased region" description="Pro residues" evidence="11">
    <location>
        <begin position="383"/>
        <end position="397"/>
    </location>
</feature>
<evidence type="ECO:0000256" key="7">
    <source>
        <dbReference type="ARBA" id="ARBA00023136"/>
    </source>
</evidence>
<dbReference type="InterPro" id="IPR033254">
    <property type="entry name" value="Plant_FLA"/>
</dbReference>
<evidence type="ECO:0000313" key="14">
    <source>
        <dbReference type="Proteomes" id="UP000634136"/>
    </source>
</evidence>
<dbReference type="PANTHER" id="PTHR32382">
    <property type="entry name" value="FASCICLIN-LIKE ARABINOGALACTAN PROTEIN"/>
    <property type="match status" value="1"/>
</dbReference>
<evidence type="ECO:0000256" key="5">
    <source>
        <dbReference type="ARBA" id="ARBA00022729"/>
    </source>
</evidence>
<feature type="compositionally biased region" description="Polar residues" evidence="11">
    <location>
        <begin position="1"/>
        <end position="14"/>
    </location>
</feature>
<keyword evidence="4" id="KW-0336">GPI-anchor</keyword>
<keyword evidence="5" id="KW-0732">Signal</keyword>
<evidence type="ECO:0000256" key="4">
    <source>
        <dbReference type="ARBA" id="ARBA00022622"/>
    </source>
</evidence>
<dbReference type="Proteomes" id="UP000634136">
    <property type="component" value="Unassembled WGS sequence"/>
</dbReference>
<comment type="function">
    <text evidence="10">May be a cell surface adhesion protein.</text>
</comment>
<keyword evidence="6" id="KW-0654">Proteoglycan</keyword>
<accession>A0A834WC82</accession>
<keyword evidence="3" id="KW-1003">Cell membrane</keyword>
<dbReference type="Gene3D" id="2.30.180.10">
    <property type="entry name" value="FAS1 domain"/>
    <property type="match status" value="1"/>
</dbReference>
<dbReference type="PANTHER" id="PTHR32382:SF6">
    <property type="entry name" value="FASCICLIN-LIKE ARABINOGALACTAN PROTEIN 14"/>
    <property type="match status" value="1"/>
</dbReference>
<dbReference type="GO" id="GO:0005886">
    <property type="term" value="C:plasma membrane"/>
    <property type="evidence" value="ECO:0007669"/>
    <property type="project" value="UniProtKB-SubCell"/>
</dbReference>
<evidence type="ECO:0000256" key="11">
    <source>
        <dbReference type="SAM" id="MobiDB-lite"/>
    </source>
</evidence>
<feature type="compositionally biased region" description="Acidic residues" evidence="11">
    <location>
        <begin position="452"/>
        <end position="463"/>
    </location>
</feature>
<evidence type="ECO:0000256" key="1">
    <source>
        <dbReference type="ARBA" id="ARBA00004609"/>
    </source>
</evidence>
<evidence type="ECO:0000256" key="8">
    <source>
        <dbReference type="ARBA" id="ARBA00023180"/>
    </source>
</evidence>
<feature type="region of interest" description="Disordered" evidence="11">
    <location>
        <begin position="1"/>
        <end position="81"/>
    </location>
</feature>
<evidence type="ECO:0000256" key="2">
    <source>
        <dbReference type="ARBA" id="ARBA00007843"/>
    </source>
</evidence>
<evidence type="ECO:0000256" key="3">
    <source>
        <dbReference type="ARBA" id="ARBA00022475"/>
    </source>
</evidence>
<comment type="caution">
    <text evidence="13">The sequence shown here is derived from an EMBL/GenBank/DDBJ whole genome shotgun (WGS) entry which is preliminary data.</text>
</comment>
<dbReference type="GO" id="GO:0098552">
    <property type="term" value="C:side of membrane"/>
    <property type="evidence" value="ECO:0007669"/>
    <property type="project" value="UniProtKB-KW"/>
</dbReference>
<name>A0A834WC82_9FABA</name>
<reference evidence="13" key="1">
    <citation type="submission" date="2020-09" db="EMBL/GenBank/DDBJ databases">
        <title>Genome-Enabled Discovery of Anthraquinone Biosynthesis in Senna tora.</title>
        <authorList>
            <person name="Kang S.-H."/>
            <person name="Pandey R.P."/>
            <person name="Lee C.-M."/>
            <person name="Sim J.-S."/>
            <person name="Jeong J.-T."/>
            <person name="Choi B.-S."/>
            <person name="Jung M."/>
            <person name="Ginzburg D."/>
            <person name="Zhao K."/>
            <person name="Won S.Y."/>
            <person name="Oh T.-J."/>
            <person name="Yu Y."/>
            <person name="Kim N.-H."/>
            <person name="Lee O.R."/>
            <person name="Lee T.-H."/>
            <person name="Bashyal P."/>
            <person name="Kim T.-S."/>
            <person name="Lee W.-H."/>
            <person name="Kawkins C."/>
            <person name="Kim C.-K."/>
            <person name="Kim J.S."/>
            <person name="Ahn B.O."/>
            <person name="Rhee S.Y."/>
            <person name="Sohng J.K."/>
        </authorList>
    </citation>
    <scope>NUCLEOTIDE SEQUENCE</scope>
    <source>
        <tissue evidence="13">Leaf</tissue>
    </source>
</reference>
<dbReference type="AlphaFoldDB" id="A0A834WC82"/>
<feature type="compositionally biased region" description="Acidic residues" evidence="11">
    <location>
        <begin position="398"/>
        <end position="407"/>
    </location>
</feature>
<comment type="subcellular location">
    <subcellularLocation>
        <location evidence="1">Cell membrane</location>
        <topology evidence="1">Lipid-anchor</topology>
        <topology evidence="1">GPI-anchor</topology>
    </subcellularLocation>
</comment>
<proteinExistence type="inferred from homology"/>
<evidence type="ECO:0000259" key="12">
    <source>
        <dbReference type="PROSITE" id="PS50213"/>
    </source>
</evidence>
<comment type="similarity">
    <text evidence="2">Belongs to the fasciclin-like AGP family.</text>
</comment>